<proteinExistence type="predicted"/>
<dbReference type="PANTHER" id="PTHR11102:SF160">
    <property type="entry name" value="ERAD-ASSOCIATED E3 UBIQUITIN-PROTEIN LIGASE COMPONENT HRD3"/>
    <property type="match status" value="1"/>
</dbReference>
<reference evidence="1 2" key="1">
    <citation type="submission" date="2023-01" db="EMBL/GenBank/DDBJ databases">
        <title>Cultivation and genomic characterization of new, ubiquitous marine nitrite-oxidizing bacteria from the Nitrospirales.</title>
        <authorList>
            <person name="Mueller A.J."/>
            <person name="Daebeler A."/>
            <person name="Herbold C.W."/>
            <person name="Kirkegaard R.H."/>
            <person name="Daims H."/>
        </authorList>
    </citation>
    <scope>NUCLEOTIDE SEQUENCE [LARGE SCALE GENOMIC DNA]</scope>
    <source>
        <strain evidence="1 2">DK</strain>
    </source>
</reference>
<dbReference type="InterPro" id="IPR011990">
    <property type="entry name" value="TPR-like_helical_dom_sf"/>
</dbReference>
<dbReference type="AlphaFoldDB" id="A0AA96GM18"/>
<dbReference type="PANTHER" id="PTHR11102">
    <property type="entry name" value="SEL-1-LIKE PROTEIN"/>
    <property type="match status" value="1"/>
</dbReference>
<evidence type="ECO:0000313" key="2">
    <source>
        <dbReference type="Proteomes" id="UP001302494"/>
    </source>
</evidence>
<dbReference type="InterPro" id="IPR050767">
    <property type="entry name" value="Sel1_AlgK"/>
</dbReference>
<dbReference type="RefSeq" id="WP_312748354.1">
    <property type="nucleotide sequence ID" value="NZ_CP116968.1"/>
</dbReference>
<sequence>MMILSVFTLRLSLIFLLCWVGVGWAGYEEGEEAYLQENFPAALSEWRPLAEEGNTEAQNMLGYMYRYGQGVPQDFEQARLWYRRAADLGNARAQNNLGAMYRQGLGVPQDFQEAFRWFLRAAEQGNGGAQNHVGLMYYKGEGVRQDLVQAYMWAYLAAQQGIDPSIQALDLLSQEMTADQIAEATDLARKWKPKGEEVAL</sequence>
<dbReference type="SUPFAM" id="SSF81901">
    <property type="entry name" value="HCP-like"/>
    <property type="match status" value="1"/>
</dbReference>
<keyword evidence="2" id="KW-1185">Reference proteome</keyword>
<dbReference type="Pfam" id="PF08238">
    <property type="entry name" value="Sel1"/>
    <property type="match status" value="3"/>
</dbReference>
<dbReference type="InterPro" id="IPR006597">
    <property type="entry name" value="Sel1-like"/>
</dbReference>
<dbReference type="EMBL" id="CP116968">
    <property type="protein sequence ID" value="WNM63668.1"/>
    <property type="molecule type" value="Genomic_DNA"/>
</dbReference>
<protein>
    <submittedName>
        <fullName evidence="1">Tetratricopeptide repeat protein</fullName>
    </submittedName>
</protein>
<dbReference type="Proteomes" id="UP001302494">
    <property type="component" value="Chromosome"/>
</dbReference>
<dbReference type="Gene3D" id="1.25.40.10">
    <property type="entry name" value="Tetratricopeptide repeat domain"/>
    <property type="match status" value="1"/>
</dbReference>
<dbReference type="SMART" id="SM00671">
    <property type="entry name" value="SEL1"/>
    <property type="match status" value="3"/>
</dbReference>
<gene>
    <name evidence="1" type="ORF">PQG83_07910</name>
</gene>
<organism evidence="1 2">
    <name type="scientific">Candidatus Nitrospira neomarina</name>
    <dbReference type="NCBI Taxonomy" id="3020899"/>
    <lineage>
        <taxon>Bacteria</taxon>
        <taxon>Pseudomonadati</taxon>
        <taxon>Nitrospirota</taxon>
        <taxon>Nitrospiria</taxon>
        <taxon>Nitrospirales</taxon>
        <taxon>Nitrospiraceae</taxon>
        <taxon>Nitrospira</taxon>
    </lineage>
</organism>
<dbReference type="KEGG" id="nneo:PQG83_07910"/>
<name>A0AA96GM18_9BACT</name>
<evidence type="ECO:0000313" key="1">
    <source>
        <dbReference type="EMBL" id="WNM63668.1"/>
    </source>
</evidence>
<accession>A0AA96GM18</accession>